<reference evidence="4 5" key="1">
    <citation type="journal article" date="2016" name="Nat. Commun.">
        <title>Thousands of microbial genomes shed light on interconnected biogeochemical processes in an aquifer system.</title>
        <authorList>
            <person name="Anantharaman K."/>
            <person name="Brown C.T."/>
            <person name="Hug L.A."/>
            <person name="Sharon I."/>
            <person name="Castelle C.J."/>
            <person name="Probst A.J."/>
            <person name="Thomas B.C."/>
            <person name="Singh A."/>
            <person name="Wilkins M.J."/>
            <person name="Karaoz U."/>
            <person name="Brodie E.L."/>
            <person name="Williams K.H."/>
            <person name="Hubbard S.S."/>
            <person name="Banfield J.F."/>
        </authorList>
    </citation>
    <scope>NUCLEOTIDE SEQUENCE [LARGE SCALE GENOMIC DNA]</scope>
</reference>
<feature type="domain" description="NADPH-dependent FMN reductase-like" evidence="3">
    <location>
        <begin position="118"/>
        <end position="271"/>
    </location>
</feature>
<sequence length="313" mass="35480">MKQFIWNEEAKQTLDKILNIWPKIIRPSWKEKIEKSCQRIALLNDKTIVTKELVIEASIDALPKSYEPPLMRAIDPEGFNQKKILQEKQNPEKPDIKIYRWNQNGSHHEPIGKKPEEMKVFAIVGSPRNGGTTDILIEEMLKGAQSLGAKCKKTILQGLKISGCTGCMSCKMKELESICVIRDDMEGIYKNILEADCIIIGSPIYTGRETSQTAMFFDRLDALRMSSHFKKLQTVKPGALVMTWGWPSTDAYNHIAEFLMMLMHLFRINPVEVVTACGFWGAYYEKGTVRKDKEGMAEAFKAGKSLVAGKPIY</sequence>
<dbReference type="GO" id="GO:0016491">
    <property type="term" value="F:oxidoreductase activity"/>
    <property type="evidence" value="ECO:0007669"/>
    <property type="project" value="InterPro"/>
</dbReference>
<dbReference type="PANTHER" id="PTHR43278">
    <property type="entry name" value="NAD(P)H-DEPENDENT FMN-CONTAINING OXIDOREDUCTASE YWQN-RELATED"/>
    <property type="match status" value="1"/>
</dbReference>
<dbReference type="Pfam" id="PF03358">
    <property type="entry name" value="FMN_red"/>
    <property type="match status" value="1"/>
</dbReference>
<dbReference type="SUPFAM" id="SSF52218">
    <property type="entry name" value="Flavoproteins"/>
    <property type="match status" value="1"/>
</dbReference>
<evidence type="ECO:0000313" key="5">
    <source>
        <dbReference type="Proteomes" id="UP000178797"/>
    </source>
</evidence>
<evidence type="ECO:0000256" key="1">
    <source>
        <dbReference type="ARBA" id="ARBA00022630"/>
    </source>
</evidence>
<evidence type="ECO:0000313" key="4">
    <source>
        <dbReference type="EMBL" id="OGL43069.1"/>
    </source>
</evidence>
<dbReference type="EMBL" id="MGDE01000242">
    <property type="protein sequence ID" value="OGL43069.1"/>
    <property type="molecule type" value="Genomic_DNA"/>
</dbReference>
<dbReference type="InterPro" id="IPR051796">
    <property type="entry name" value="ISF_SsuE-like"/>
</dbReference>
<evidence type="ECO:0000259" key="3">
    <source>
        <dbReference type="Pfam" id="PF03358"/>
    </source>
</evidence>
<comment type="caution">
    <text evidence="4">The sequence shown here is derived from an EMBL/GenBank/DDBJ whole genome shotgun (WGS) entry which is preliminary data.</text>
</comment>
<accession>A0A1F7RNE3</accession>
<keyword evidence="2" id="KW-0288">FMN</keyword>
<dbReference type="Gene3D" id="3.40.50.360">
    <property type="match status" value="1"/>
</dbReference>
<proteinExistence type="predicted"/>
<name>A0A1F7RNE3_9BACT</name>
<dbReference type="PANTHER" id="PTHR43278:SF2">
    <property type="entry name" value="IRON-SULFUR FLAVOPROTEIN"/>
    <property type="match status" value="1"/>
</dbReference>
<dbReference type="InterPro" id="IPR005025">
    <property type="entry name" value="FMN_Rdtase-like_dom"/>
</dbReference>
<dbReference type="InterPro" id="IPR029039">
    <property type="entry name" value="Flavoprotein-like_sf"/>
</dbReference>
<dbReference type="AlphaFoldDB" id="A0A1F7RNE3"/>
<gene>
    <name evidence="4" type="ORF">A2W05_07560</name>
</gene>
<evidence type="ECO:0000256" key="2">
    <source>
        <dbReference type="ARBA" id="ARBA00022643"/>
    </source>
</evidence>
<keyword evidence="1" id="KW-0285">Flavoprotein</keyword>
<organism evidence="4 5">
    <name type="scientific">Candidatus Schekmanbacteria bacterium RBG_16_38_10</name>
    <dbReference type="NCBI Taxonomy" id="1817879"/>
    <lineage>
        <taxon>Bacteria</taxon>
        <taxon>Candidatus Schekmaniibacteriota</taxon>
    </lineage>
</organism>
<dbReference type="Proteomes" id="UP000178797">
    <property type="component" value="Unassembled WGS sequence"/>
</dbReference>
<protein>
    <recommendedName>
        <fullName evidence="3">NADPH-dependent FMN reductase-like domain-containing protein</fullName>
    </recommendedName>
</protein>